<protein>
    <submittedName>
        <fullName evidence="1">Uncharacterized protein</fullName>
    </submittedName>
</protein>
<dbReference type="EMBL" id="JAGTXO010000013">
    <property type="protein sequence ID" value="KAG8464183.1"/>
    <property type="molecule type" value="Genomic_DNA"/>
</dbReference>
<reference evidence="1" key="1">
    <citation type="submission" date="2021-05" db="EMBL/GenBank/DDBJ databases">
        <title>The genome of the haptophyte Pavlova lutheri (Diacronema luteri, Pavlovales) - a model for lipid biosynthesis in eukaryotic algae.</title>
        <authorList>
            <person name="Hulatt C.J."/>
            <person name="Posewitz M.C."/>
        </authorList>
    </citation>
    <scope>NUCLEOTIDE SEQUENCE</scope>
    <source>
        <strain evidence="1">NIVA-4/92</strain>
    </source>
</reference>
<evidence type="ECO:0000313" key="1">
    <source>
        <dbReference type="EMBL" id="KAG8464183.1"/>
    </source>
</evidence>
<name>A0A8J6CE48_DIALT</name>
<proteinExistence type="predicted"/>
<dbReference type="AlphaFoldDB" id="A0A8J6CE48"/>
<organism evidence="1 2">
    <name type="scientific">Diacronema lutheri</name>
    <name type="common">Unicellular marine alga</name>
    <name type="synonym">Monochrysis lutheri</name>
    <dbReference type="NCBI Taxonomy" id="2081491"/>
    <lineage>
        <taxon>Eukaryota</taxon>
        <taxon>Haptista</taxon>
        <taxon>Haptophyta</taxon>
        <taxon>Pavlovophyceae</taxon>
        <taxon>Pavlovales</taxon>
        <taxon>Pavlovaceae</taxon>
        <taxon>Diacronema</taxon>
    </lineage>
</organism>
<accession>A0A8J6CE48</accession>
<comment type="caution">
    <text evidence="1">The sequence shown here is derived from an EMBL/GenBank/DDBJ whole genome shotgun (WGS) entry which is preliminary data.</text>
</comment>
<dbReference type="Proteomes" id="UP000751190">
    <property type="component" value="Unassembled WGS sequence"/>
</dbReference>
<keyword evidence="2" id="KW-1185">Reference proteome</keyword>
<evidence type="ECO:0000313" key="2">
    <source>
        <dbReference type="Proteomes" id="UP000751190"/>
    </source>
</evidence>
<gene>
    <name evidence="1" type="ORF">KFE25_003246</name>
</gene>
<sequence length="112" mass="12454">MDVLDVAAFIDAPEEMSVPSEEFFASASLTPLIMVNPCAQLDEKSSTRLAHDGYHLSRDRCTQVCIPERFKFLARLHGVSFGETCQHLGFVHGLDDESGQNQGVSYFNFARV</sequence>